<dbReference type="AlphaFoldDB" id="A0A7K1FMW6"/>
<dbReference type="EMBL" id="WLYK01000006">
    <property type="protein sequence ID" value="MTD15476.1"/>
    <property type="molecule type" value="Genomic_DNA"/>
</dbReference>
<evidence type="ECO:0000259" key="8">
    <source>
        <dbReference type="PROSITE" id="PS50928"/>
    </source>
</evidence>
<evidence type="ECO:0000313" key="9">
    <source>
        <dbReference type="EMBL" id="MTD15476.1"/>
    </source>
</evidence>
<dbReference type="PANTHER" id="PTHR43386:SF1">
    <property type="entry name" value="D,D-DIPEPTIDE TRANSPORT SYSTEM PERMEASE PROTEIN DDPC-RELATED"/>
    <property type="match status" value="1"/>
</dbReference>
<feature type="transmembrane region" description="Helical" evidence="7">
    <location>
        <begin position="92"/>
        <end position="116"/>
    </location>
</feature>
<dbReference type="InterPro" id="IPR050366">
    <property type="entry name" value="BP-dependent_transpt_permease"/>
</dbReference>
<sequence length="286" mass="29774">MTSTLTPRALQRKDRPARMVPKAPRNIGLVVGIGILGAMAVLGTVVPIVAGYGTVASPSTVLQAPSAGHWFGTDAFGRDIFVRSMAAIQIDLLLAVAVTLVGLAIGSVVGAISATIGGRFDAVVMRLTDILMAFPAFVLALVIAASLGNNALNAAIGVTIAYIPQFVRLTRAQALEIRSRDFVAAARVSGTPTLVVALQHVLPNAFRAPLVQASLIAGWVVLDLAGLSFLGVGVQPPTPEWGQMIAVGSGDLLLGNWWTALFPGLMILLAAAAFQLVGDRLERSIR</sequence>
<dbReference type="GO" id="GO:0005886">
    <property type="term" value="C:plasma membrane"/>
    <property type="evidence" value="ECO:0007669"/>
    <property type="project" value="UniProtKB-SubCell"/>
</dbReference>
<keyword evidence="10" id="KW-1185">Reference proteome</keyword>
<dbReference type="CDD" id="cd06261">
    <property type="entry name" value="TM_PBP2"/>
    <property type="match status" value="1"/>
</dbReference>
<feature type="transmembrane region" description="Helical" evidence="7">
    <location>
        <begin position="27"/>
        <end position="50"/>
    </location>
</feature>
<evidence type="ECO:0000256" key="3">
    <source>
        <dbReference type="ARBA" id="ARBA00022475"/>
    </source>
</evidence>
<feature type="transmembrane region" description="Helical" evidence="7">
    <location>
        <begin position="255"/>
        <end position="277"/>
    </location>
</feature>
<evidence type="ECO:0000313" key="10">
    <source>
        <dbReference type="Proteomes" id="UP000460221"/>
    </source>
</evidence>
<evidence type="ECO:0000256" key="4">
    <source>
        <dbReference type="ARBA" id="ARBA00022692"/>
    </source>
</evidence>
<gene>
    <name evidence="9" type="ORF">GIS00_16190</name>
</gene>
<keyword evidence="4 7" id="KW-0812">Transmembrane</keyword>
<keyword evidence="3" id="KW-1003">Cell membrane</keyword>
<dbReference type="Proteomes" id="UP000460221">
    <property type="component" value="Unassembled WGS sequence"/>
</dbReference>
<comment type="similarity">
    <text evidence="7">Belongs to the binding-protein-dependent transport system permease family.</text>
</comment>
<dbReference type="GO" id="GO:0055085">
    <property type="term" value="P:transmembrane transport"/>
    <property type="evidence" value="ECO:0007669"/>
    <property type="project" value="InterPro"/>
</dbReference>
<feature type="transmembrane region" description="Helical" evidence="7">
    <location>
        <begin position="215"/>
        <end position="235"/>
    </location>
</feature>
<dbReference type="SUPFAM" id="SSF161098">
    <property type="entry name" value="MetI-like"/>
    <property type="match status" value="1"/>
</dbReference>
<feature type="transmembrane region" description="Helical" evidence="7">
    <location>
        <begin position="123"/>
        <end position="145"/>
    </location>
</feature>
<dbReference type="Gene3D" id="1.10.3720.10">
    <property type="entry name" value="MetI-like"/>
    <property type="match status" value="1"/>
</dbReference>
<evidence type="ECO:0000256" key="2">
    <source>
        <dbReference type="ARBA" id="ARBA00022448"/>
    </source>
</evidence>
<dbReference type="InterPro" id="IPR035906">
    <property type="entry name" value="MetI-like_sf"/>
</dbReference>
<dbReference type="RefSeq" id="WP_154769475.1">
    <property type="nucleotide sequence ID" value="NZ_WLYK01000006.1"/>
</dbReference>
<keyword evidence="6 7" id="KW-0472">Membrane</keyword>
<organism evidence="9 10">
    <name type="scientific">Nakamurella alba</name>
    <dbReference type="NCBI Taxonomy" id="2665158"/>
    <lineage>
        <taxon>Bacteria</taxon>
        <taxon>Bacillati</taxon>
        <taxon>Actinomycetota</taxon>
        <taxon>Actinomycetes</taxon>
        <taxon>Nakamurellales</taxon>
        <taxon>Nakamurellaceae</taxon>
        <taxon>Nakamurella</taxon>
    </lineage>
</organism>
<keyword evidence="2 7" id="KW-0813">Transport</keyword>
<protein>
    <submittedName>
        <fullName evidence="9">ABC transporter permease subunit</fullName>
    </submittedName>
</protein>
<dbReference type="Pfam" id="PF00528">
    <property type="entry name" value="BPD_transp_1"/>
    <property type="match status" value="1"/>
</dbReference>
<dbReference type="InterPro" id="IPR000515">
    <property type="entry name" value="MetI-like"/>
</dbReference>
<feature type="domain" description="ABC transmembrane type-1" evidence="8">
    <location>
        <begin position="88"/>
        <end position="278"/>
    </location>
</feature>
<keyword evidence="5 7" id="KW-1133">Transmembrane helix</keyword>
<reference evidence="9 10" key="1">
    <citation type="submission" date="2019-11" db="EMBL/GenBank/DDBJ databases">
        <authorList>
            <person name="Jiang L.-Q."/>
        </authorList>
    </citation>
    <scope>NUCLEOTIDE SEQUENCE [LARGE SCALE GENOMIC DNA]</scope>
    <source>
        <strain evidence="9 10">YIM 132087</strain>
    </source>
</reference>
<accession>A0A7K1FMW6</accession>
<evidence type="ECO:0000256" key="1">
    <source>
        <dbReference type="ARBA" id="ARBA00004651"/>
    </source>
</evidence>
<evidence type="ECO:0000256" key="5">
    <source>
        <dbReference type="ARBA" id="ARBA00022989"/>
    </source>
</evidence>
<evidence type="ECO:0000256" key="6">
    <source>
        <dbReference type="ARBA" id="ARBA00023136"/>
    </source>
</evidence>
<proteinExistence type="inferred from homology"/>
<dbReference type="PROSITE" id="PS50928">
    <property type="entry name" value="ABC_TM1"/>
    <property type="match status" value="1"/>
</dbReference>
<evidence type="ECO:0000256" key="7">
    <source>
        <dbReference type="RuleBase" id="RU363032"/>
    </source>
</evidence>
<name>A0A7K1FMW6_9ACTN</name>
<comment type="caution">
    <text evidence="9">The sequence shown here is derived from an EMBL/GenBank/DDBJ whole genome shotgun (WGS) entry which is preliminary data.</text>
</comment>
<comment type="subcellular location">
    <subcellularLocation>
        <location evidence="1 7">Cell membrane</location>
        <topology evidence="1 7">Multi-pass membrane protein</topology>
    </subcellularLocation>
</comment>
<dbReference type="PANTHER" id="PTHR43386">
    <property type="entry name" value="OLIGOPEPTIDE TRANSPORT SYSTEM PERMEASE PROTEIN APPC"/>
    <property type="match status" value="1"/>
</dbReference>